<feature type="domain" description="HTH tetR-type" evidence="3">
    <location>
        <begin position="6"/>
        <end position="66"/>
    </location>
</feature>
<reference evidence="4 5" key="1">
    <citation type="submission" date="2016-10" db="EMBL/GenBank/DDBJ databases">
        <authorList>
            <person name="de Groot N.N."/>
        </authorList>
    </citation>
    <scope>NUCLEOTIDE SEQUENCE [LARGE SCALE GENOMIC DNA]</scope>
    <source>
        <strain evidence="4 5">DSM 8423</strain>
    </source>
</reference>
<evidence type="ECO:0000313" key="4">
    <source>
        <dbReference type="EMBL" id="SEM67560.1"/>
    </source>
</evidence>
<name>A0A1H8AA19_9BACT</name>
<evidence type="ECO:0000313" key="5">
    <source>
        <dbReference type="Proteomes" id="UP000198744"/>
    </source>
</evidence>
<dbReference type="Gene3D" id="1.10.357.10">
    <property type="entry name" value="Tetracycline Repressor, domain 2"/>
    <property type="match status" value="1"/>
</dbReference>
<dbReference type="SUPFAM" id="SSF48498">
    <property type="entry name" value="Tetracyclin repressor-like, C-terminal domain"/>
    <property type="match status" value="1"/>
</dbReference>
<dbReference type="SUPFAM" id="SSF46689">
    <property type="entry name" value="Homeodomain-like"/>
    <property type="match status" value="1"/>
</dbReference>
<dbReference type="InterPro" id="IPR001647">
    <property type="entry name" value="HTH_TetR"/>
</dbReference>
<evidence type="ECO:0000256" key="2">
    <source>
        <dbReference type="PROSITE-ProRule" id="PRU00335"/>
    </source>
</evidence>
<dbReference type="PROSITE" id="PS50977">
    <property type="entry name" value="HTH_TETR_2"/>
    <property type="match status" value="1"/>
</dbReference>
<keyword evidence="5" id="KW-1185">Reference proteome</keyword>
<dbReference type="InterPro" id="IPR036271">
    <property type="entry name" value="Tet_transcr_reg_TetR-rel_C_sf"/>
</dbReference>
<protein>
    <submittedName>
        <fullName evidence="4">Transcriptional regulator, TetR family</fullName>
    </submittedName>
</protein>
<dbReference type="Proteomes" id="UP000198744">
    <property type="component" value="Unassembled WGS sequence"/>
</dbReference>
<evidence type="ECO:0000256" key="1">
    <source>
        <dbReference type="ARBA" id="ARBA00023125"/>
    </source>
</evidence>
<organism evidence="4 5">
    <name type="scientific">Syntrophus gentianae</name>
    <dbReference type="NCBI Taxonomy" id="43775"/>
    <lineage>
        <taxon>Bacteria</taxon>
        <taxon>Pseudomonadati</taxon>
        <taxon>Thermodesulfobacteriota</taxon>
        <taxon>Syntrophia</taxon>
        <taxon>Syntrophales</taxon>
        <taxon>Syntrophaceae</taxon>
        <taxon>Syntrophus</taxon>
    </lineage>
</organism>
<sequence>MKRKRDLRKQEILQAALDVFGRTDFQRACISEIARKAKISEGTIYFYFKNKEDLFFSIPAQKIEEFCEGLEFHLQGIQDAPGKLTKMIWFYLYFFKTNPVYARILMLEMSVSKRFSKSITFDRIPVFTDRILEIVREGQEKGFFRKDLDGCLVRDILLSFLEYRVTRWLLNEESYELLENYGEIFDFIQETQRPCRQGIFSFEGLGIPSTVSSFKPPQ</sequence>
<dbReference type="InterPro" id="IPR013570">
    <property type="entry name" value="Tscrpt_reg_YsiA_C"/>
</dbReference>
<dbReference type="InterPro" id="IPR050109">
    <property type="entry name" value="HTH-type_TetR-like_transc_reg"/>
</dbReference>
<dbReference type="Gene3D" id="1.10.10.60">
    <property type="entry name" value="Homeodomain-like"/>
    <property type="match status" value="1"/>
</dbReference>
<dbReference type="InterPro" id="IPR009057">
    <property type="entry name" value="Homeodomain-like_sf"/>
</dbReference>
<dbReference type="EMBL" id="FOBS01000033">
    <property type="protein sequence ID" value="SEM67560.1"/>
    <property type="molecule type" value="Genomic_DNA"/>
</dbReference>
<evidence type="ECO:0000259" key="3">
    <source>
        <dbReference type="PROSITE" id="PS50977"/>
    </source>
</evidence>
<proteinExistence type="predicted"/>
<dbReference type="RefSeq" id="WP_175476603.1">
    <property type="nucleotide sequence ID" value="NZ_FOBS01000033.1"/>
</dbReference>
<gene>
    <name evidence="4" type="ORF">SAMN04489760_13324</name>
</gene>
<dbReference type="PRINTS" id="PR00455">
    <property type="entry name" value="HTHTETR"/>
</dbReference>
<feature type="DNA-binding region" description="H-T-H motif" evidence="2">
    <location>
        <begin position="29"/>
        <end position="48"/>
    </location>
</feature>
<dbReference type="PANTHER" id="PTHR30328:SF54">
    <property type="entry name" value="HTH-TYPE TRANSCRIPTIONAL REPRESSOR SCO4008"/>
    <property type="match status" value="1"/>
</dbReference>
<keyword evidence="1 2" id="KW-0238">DNA-binding</keyword>
<dbReference type="Pfam" id="PF08359">
    <property type="entry name" value="TetR_C_4"/>
    <property type="match status" value="1"/>
</dbReference>
<dbReference type="Pfam" id="PF00440">
    <property type="entry name" value="TetR_N"/>
    <property type="match status" value="1"/>
</dbReference>
<accession>A0A1H8AA19</accession>
<dbReference type="GO" id="GO:0003677">
    <property type="term" value="F:DNA binding"/>
    <property type="evidence" value="ECO:0007669"/>
    <property type="project" value="UniProtKB-UniRule"/>
</dbReference>
<dbReference type="STRING" id="43775.SAMN04489760_13324"/>
<dbReference type="AlphaFoldDB" id="A0A1H8AA19"/>
<dbReference type="PANTHER" id="PTHR30328">
    <property type="entry name" value="TRANSCRIPTIONAL REPRESSOR"/>
    <property type="match status" value="1"/>
</dbReference>